<proteinExistence type="predicted"/>
<organism evidence="1 2">
    <name type="scientific">Pistacia integerrima</name>
    <dbReference type="NCBI Taxonomy" id="434235"/>
    <lineage>
        <taxon>Eukaryota</taxon>
        <taxon>Viridiplantae</taxon>
        <taxon>Streptophyta</taxon>
        <taxon>Embryophyta</taxon>
        <taxon>Tracheophyta</taxon>
        <taxon>Spermatophyta</taxon>
        <taxon>Magnoliopsida</taxon>
        <taxon>eudicotyledons</taxon>
        <taxon>Gunneridae</taxon>
        <taxon>Pentapetalae</taxon>
        <taxon>rosids</taxon>
        <taxon>malvids</taxon>
        <taxon>Sapindales</taxon>
        <taxon>Anacardiaceae</taxon>
        <taxon>Pistacia</taxon>
    </lineage>
</organism>
<sequence length="627" mass="71902">MKLILMTGSGGDCGTEINIQEHGIALDEKKRKVKCNYCGKVVSGFYRLKCHLGSLRGDVLPCEEVPPSVKEPLRAKLLETKRKNLVKQVDQILHPQLPLKRNWTCPKTDDPEELNDQEEQNSHPRRESKPKSKTAQVNKNNAQVVAPLRKPKEPQRYCNVNTSNAKLREEVRRMGKYVKRVRDCWEKTGCSLLLDEWVDEKGRDLVNFLVDCPEGIIYIRSSDLSAFIGEIDALRVLLEEVIEEIGVQNVVQIITSSTTTRMWPAIRHIVGRHTNVYWALESSHYIGVILEKIGMMNPFREILSMAKTLTKFIYGDENLLKLFRFHSHGHDLIKPHRIRSVMAFLNLGNLVSQKQNLHEMVASLKWRNSTWASTTQGKSIVNLLDNLSFWKGAKVLLAATTPILRAVCPINGKSLLMAGYLYESFRRMKEEIKVQLGNKASRYMPFWSIIDEIWDIYLHRPLHSAGYYLNPGIFYTKNFYSDCEVEHGLERCITSMVEDPNDQALISKQLQEYEQAGGGFKDGSGIEAIKDISPAEWWVQYGEECPELQKFAIRVLSQTCDGALRYGLTRSLGEKLLTRRRDSNEQQRLKDITFVNYNLELQNSKLMGGYTTTDNNVAEEEIIDYLR</sequence>
<dbReference type="Proteomes" id="UP001163603">
    <property type="component" value="Chromosome 11"/>
</dbReference>
<dbReference type="EMBL" id="CM047746">
    <property type="protein sequence ID" value="KAJ0021402.1"/>
    <property type="molecule type" value="Genomic_DNA"/>
</dbReference>
<name>A0ACC0XS78_9ROSI</name>
<evidence type="ECO:0000313" key="2">
    <source>
        <dbReference type="Proteomes" id="UP001163603"/>
    </source>
</evidence>
<protein>
    <submittedName>
        <fullName evidence="1">Uncharacterized protein</fullName>
    </submittedName>
</protein>
<gene>
    <name evidence="1" type="ORF">Pint_32412</name>
</gene>
<keyword evidence="2" id="KW-1185">Reference proteome</keyword>
<comment type="caution">
    <text evidence="1">The sequence shown here is derived from an EMBL/GenBank/DDBJ whole genome shotgun (WGS) entry which is preliminary data.</text>
</comment>
<reference evidence="2" key="1">
    <citation type="journal article" date="2023" name="G3 (Bethesda)">
        <title>Genome assembly and association tests identify interacting loci associated with vigor, precocity, and sex in interspecific pistachio rootstocks.</title>
        <authorList>
            <person name="Palmer W."/>
            <person name="Jacygrad E."/>
            <person name="Sagayaradj S."/>
            <person name="Cavanaugh K."/>
            <person name="Han R."/>
            <person name="Bertier L."/>
            <person name="Beede B."/>
            <person name="Kafkas S."/>
            <person name="Golino D."/>
            <person name="Preece J."/>
            <person name="Michelmore R."/>
        </authorList>
    </citation>
    <scope>NUCLEOTIDE SEQUENCE [LARGE SCALE GENOMIC DNA]</scope>
</reference>
<accession>A0ACC0XS78</accession>
<evidence type="ECO:0000313" key="1">
    <source>
        <dbReference type="EMBL" id="KAJ0021402.1"/>
    </source>
</evidence>